<sequence length="177" mass="19739">MKEKKGTNGKLARGITDSKKNKKGAKSQNPNSKKNKNKKDPSPELAEDVDIEEEGELEPDIEDAEEQSRGTPRMKDPMPLLTSIRAPTTISTKTAASDLEAKSRAIGEEKAREEEEEEAEDELKLNIKEEPDEFRLPTKKLQGASSFIPVMALAPQEKELVVDMAEGKRKVLKKRKV</sequence>
<keyword evidence="3" id="KW-1185">Reference proteome</keyword>
<gene>
    <name evidence="2" type="ORF">A4U43_C10F1840</name>
</gene>
<dbReference type="Gramene" id="ONK55873">
    <property type="protein sequence ID" value="ONK55873"/>
    <property type="gene ID" value="A4U43_C10F1840"/>
</dbReference>
<feature type="compositionally biased region" description="Polar residues" evidence="1">
    <location>
        <begin position="85"/>
        <end position="95"/>
    </location>
</feature>
<evidence type="ECO:0000313" key="2">
    <source>
        <dbReference type="EMBL" id="ONK55873.1"/>
    </source>
</evidence>
<evidence type="ECO:0000256" key="1">
    <source>
        <dbReference type="SAM" id="MobiDB-lite"/>
    </source>
</evidence>
<feature type="region of interest" description="Disordered" evidence="1">
    <location>
        <begin position="1"/>
        <end position="131"/>
    </location>
</feature>
<organism evidence="2 3">
    <name type="scientific">Asparagus officinalis</name>
    <name type="common">Garden asparagus</name>
    <dbReference type="NCBI Taxonomy" id="4686"/>
    <lineage>
        <taxon>Eukaryota</taxon>
        <taxon>Viridiplantae</taxon>
        <taxon>Streptophyta</taxon>
        <taxon>Embryophyta</taxon>
        <taxon>Tracheophyta</taxon>
        <taxon>Spermatophyta</taxon>
        <taxon>Magnoliopsida</taxon>
        <taxon>Liliopsida</taxon>
        <taxon>Asparagales</taxon>
        <taxon>Asparagaceae</taxon>
        <taxon>Asparagoideae</taxon>
        <taxon>Asparagus</taxon>
    </lineage>
</organism>
<feature type="compositionally biased region" description="Acidic residues" evidence="1">
    <location>
        <begin position="45"/>
        <end position="65"/>
    </location>
</feature>
<dbReference type="Proteomes" id="UP000243459">
    <property type="component" value="Chromosome 10"/>
</dbReference>
<proteinExistence type="predicted"/>
<accession>A0A5P1E1P2</accession>
<feature type="compositionally biased region" description="Basic and acidic residues" evidence="1">
    <location>
        <begin position="99"/>
        <end position="113"/>
    </location>
</feature>
<reference evidence="3" key="1">
    <citation type="journal article" date="2017" name="Nat. Commun.">
        <title>The asparagus genome sheds light on the origin and evolution of a young Y chromosome.</title>
        <authorList>
            <person name="Harkess A."/>
            <person name="Zhou J."/>
            <person name="Xu C."/>
            <person name="Bowers J.E."/>
            <person name="Van der Hulst R."/>
            <person name="Ayyampalayam S."/>
            <person name="Mercati F."/>
            <person name="Riccardi P."/>
            <person name="McKain M.R."/>
            <person name="Kakrana A."/>
            <person name="Tang H."/>
            <person name="Ray J."/>
            <person name="Groenendijk J."/>
            <person name="Arikit S."/>
            <person name="Mathioni S.M."/>
            <person name="Nakano M."/>
            <person name="Shan H."/>
            <person name="Telgmann-Rauber A."/>
            <person name="Kanno A."/>
            <person name="Yue Z."/>
            <person name="Chen H."/>
            <person name="Li W."/>
            <person name="Chen Y."/>
            <person name="Xu X."/>
            <person name="Zhang Y."/>
            <person name="Luo S."/>
            <person name="Chen H."/>
            <person name="Gao J."/>
            <person name="Mao Z."/>
            <person name="Pires J.C."/>
            <person name="Luo M."/>
            <person name="Kudrna D."/>
            <person name="Wing R.A."/>
            <person name="Meyers B.C."/>
            <person name="Yi K."/>
            <person name="Kong H."/>
            <person name="Lavrijsen P."/>
            <person name="Sunseri F."/>
            <person name="Falavigna A."/>
            <person name="Ye Y."/>
            <person name="Leebens-Mack J.H."/>
            <person name="Chen G."/>
        </authorList>
    </citation>
    <scope>NUCLEOTIDE SEQUENCE [LARGE SCALE GENOMIC DNA]</scope>
    <source>
        <strain evidence="3">cv. DH0086</strain>
    </source>
</reference>
<name>A0A5P1E1P2_ASPOF</name>
<feature type="compositionally biased region" description="Basic and acidic residues" evidence="1">
    <location>
        <begin position="122"/>
        <end position="131"/>
    </location>
</feature>
<dbReference type="AlphaFoldDB" id="A0A5P1E1P2"/>
<evidence type="ECO:0000313" key="3">
    <source>
        <dbReference type="Proteomes" id="UP000243459"/>
    </source>
</evidence>
<protein>
    <submittedName>
        <fullName evidence="2">Uncharacterized protein</fullName>
    </submittedName>
</protein>
<dbReference type="EMBL" id="CM007390">
    <property type="protein sequence ID" value="ONK55873.1"/>
    <property type="molecule type" value="Genomic_DNA"/>
</dbReference>